<comment type="caution">
    <text evidence="1">The sequence shown here is derived from an EMBL/GenBank/DDBJ whole genome shotgun (WGS) entry which is preliminary data.</text>
</comment>
<proteinExistence type="predicted"/>
<keyword evidence="2" id="KW-1185">Reference proteome</keyword>
<reference evidence="2" key="1">
    <citation type="journal article" date="2023" name="Nat. Plants">
        <title>Single-cell RNA sequencing provides a high-resolution roadmap for understanding the multicellular compartmentation of specialized metabolism.</title>
        <authorList>
            <person name="Sun S."/>
            <person name="Shen X."/>
            <person name="Li Y."/>
            <person name="Li Y."/>
            <person name="Wang S."/>
            <person name="Li R."/>
            <person name="Zhang H."/>
            <person name="Shen G."/>
            <person name="Guo B."/>
            <person name="Wei J."/>
            <person name="Xu J."/>
            <person name="St-Pierre B."/>
            <person name="Chen S."/>
            <person name="Sun C."/>
        </authorList>
    </citation>
    <scope>NUCLEOTIDE SEQUENCE [LARGE SCALE GENOMIC DNA]</scope>
</reference>
<evidence type="ECO:0000313" key="1">
    <source>
        <dbReference type="EMBL" id="KAI5649340.1"/>
    </source>
</evidence>
<evidence type="ECO:0000313" key="2">
    <source>
        <dbReference type="Proteomes" id="UP001060085"/>
    </source>
</evidence>
<protein>
    <submittedName>
        <fullName evidence="1">Uncharacterized protein</fullName>
    </submittedName>
</protein>
<name>A0ACB9ZP10_CATRO</name>
<gene>
    <name evidence="1" type="ORF">M9H77_35345</name>
</gene>
<dbReference type="EMBL" id="CM044708">
    <property type="protein sequence ID" value="KAI5649340.1"/>
    <property type="molecule type" value="Genomic_DNA"/>
</dbReference>
<organism evidence="1 2">
    <name type="scientific">Catharanthus roseus</name>
    <name type="common">Madagascar periwinkle</name>
    <name type="synonym">Vinca rosea</name>
    <dbReference type="NCBI Taxonomy" id="4058"/>
    <lineage>
        <taxon>Eukaryota</taxon>
        <taxon>Viridiplantae</taxon>
        <taxon>Streptophyta</taxon>
        <taxon>Embryophyta</taxon>
        <taxon>Tracheophyta</taxon>
        <taxon>Spermatophyta</taxon>
        <taxon>Magnoliopsida</taxon>
        <taxon>eudicotyledons</taxon>
        <taxon>Gunneridae</taxon>
        <taxon>Pentapetalae</taxon>
        <taxon>asterids</taxon>
        <taxon>lamiids</taxon>
        <taxon>Gentianales</taxon>
        <taxon>Apocynaceae</taxon>
        <taxon>Rauvolfioideae</taxon>
        <taxon>Vinceae</taxon>
        <taxon>Catharanthinae</taxon>
        <taxon>Catharanthus</taxon>
    </lineage>
</organism>
<sequence length="152" mass="17106">MANLYIAWSETLLPVPETRIGDLTMYIPSRGLLTRNGIISIRFVNLIVVRLGSISRYFNIFLTSSLCEIIRVVGNVQLFRTTPHQEEQEGRHEHPSLVEAVMQVYATTSKSVLRLRLPLSVVHLPKLPCTTAYIKSKYVTTPAICPDGINIL</sequence>
<dbReference type="Proteomes" id="UP001060085">
    <property type="component" value="Linkage Group LG08"/>
</dbReference>
<accession>A0ACB9ZP10</accession>